<protein>
    <submittedName>
        <fullName evidence="4">Uncharacterized protein LOC103522823</fullName>
    </submittedName>
</protein>
<dbReference type="KEGG" id="dci:103522823"/>
<reference evidence="4" key="1">
    <citation type="submission" date="2025-08" db="UniProtKB">
        <authorList>
            <consortium name="RefSeq"/>
        </authorList>
    </citation>
    <scope>IDENTIFICATION</scope>
</reference>
<keyword evidence="2" id="KW-0472">Membrane</keyword>
<organism evidence="3 4">
    <name type="scientific">Diaphorina citri</name>
    <name type="common">Asian citrus psyllid</name>
    <dbReference type="NCBI Taxonomy" id="121845"/>
    <lineage>
        <taxon>Eukaryota</taxon>
        <taxon>Metazoa</taxon>
        <taxon>Ecdysozoa</taxon>
        <taxon>Arthropoda</taxon>
        <taxon>Hexapoda</taxon>
        <taxon>Insecta</taxon>
        <taxon>Pterygota</taxon>
        <taxon>Neoptera</taxon>
        <taxon>Paraneoptera</taxon>
        <taxon>Hemiptera</taxon>
        <taxon>Sternorrhyncha</taxon>
        <taxon>Psylloidea</taxon>
        <taxon>Psyllidae</taxon>
        <taxon>Diaphorininae</taxon>
        <taxon>Diaphorina</taxon>
    </lineage>
</organism>
<evidence type="ECO:0000256" key="2">
    <source>
        <dbReference type="SAM" id="Phobius"/>
    </source>
</evidence>
<name>A0A1S3DQ99_DIACI</name>
<evidence type="ECO:0000313" key="4">
    <source>
        <dbReference type="RefSeq" id="XP_008486137.2"/>
    </source>
</evidence>
<dbReference type="AlphaFoldDB" id="A0A1S3DQ99"/>
<dbReference type="Proteomes" id="UP000079169">
    <property type="component" value="Unplaced"/>
</dbReference>
<feature type="transmembrane region" description="Helical" evidence="2">
    <location>
        <begin position="226"/>
        <end position="250"/>
    </location>
</feature>
<keyword evidence="2" id="KW-0812">Transmembrane</keyword>
<proteinExistence type="predicted"/>
<evidence type="ECO:0000256" key="1">
    <source>
        <dbReference type="SAM" id="MobiDB-lite"/>
    </source>
</evidence>
<feature type="region of interest" description="Disordered" evidence="1">
    <location>
        <begin position="278"/>
        <end position="300"/>
    </location>
</feature>
<sequence>MNTFVRDRNFYSGNVDFVADSNTASGKDNVLNATSSSTTYSTPSPPASSTRTYLMSPVTRYKPRYFVTRRPMVFNYSSTARSALREFLKKLNVTSNASNVTSNPLSTYRPLRNSTYFSFWRTRKPTSTLSPNTATTIRNLEYNTSRSPSRFATTPSTIDVVSISLLKSTVNMTDGMFTKNKDKQYKYEVWEETTTTSTVKEHIIIQAASSKNDSTNNSLRSSTSSLVSAISIVLVALTVLLSSLTSYCLVQKYRRKRADDTEIEFLTGDELLYFHTPSPHLRSHRGQNPEPEVDDNMRSF</sequence>
<accession>A0A1S3DQ99</accession>
<dbReference type="RefSeq" id="XP_008486137.2">
    <property type="nucleotide sequence ID" value="XM_008487915.3"/>
</dbReference>
<dbReference type="PaxDb" id="121845-A0A1S3DQ99"/>
<gene>
    <name evidence="4" type="primary">LOC103522823</name>
</gene>
<keyword evidence="3" id="KW-1185">Reference proteome</keyword>
<evidence type="ECO:0000313" key="3">
    <source>
        <dbReference type="Proteomes" id="UP000079169"/>
    </source>
</evidence>
<dbReference type="GeneID" id="103522823"/>
<keyword evidence="2" id="KW-1133">Transmembrane helix</keyword>